<keyword evidence="3" id="KW-1185">Reference proteome</keyword>
<sequence length="1452" mass="154794">MGGAPSRETLVRHIVRDPRMCAGDASSLGDASAATLQQPEIVLIPVIPDYFPSSASPLFQQLVHVRREPTVSYYYRDARSTSMEHTVVRSDIGSDKELYNWYMSLSEQRLVETDNELIALSRAGRVVSPVPCAVAFVYNTNVTPLVASAAAAERASVCSTQAASSHDTVSVNSSAKRKDTSRSKQRRRRKQDSGNFNTGFMTIENTVRVPHHNLRVRVFGFVGDTRFCPPSMQPHQAAKSPMCFTIFLSKTTGGNHRAQVTLLAAYTYMKQLQEIGSLRHVEGGISGPLVAPASSLSNNNSMVRDRATNASFSPVSLAAVAADYMDPLAGLRFGGAGAQAQASDTDPCGYPYTDPYSVEGVIDPYAVEGYEEQRPQQEQPFACPSPHGGTTAPLSGLGSTLPFPAVEMAKEVILRRPVELIVHRADVPSLCYVRELRALMDRDASSILETPAPTPAPAATADQLRNSEGGDEDQTDTSRDARFVNSSKWPPANAKQGKAVTPDADSALAAFREDERYAPRFLDGAISREDGERSLKRLLRTVITEEELRGSVDADSVGRVLLWASRFYATHFEQLVGGEAARLRRELAQQNLNENPLDGTLSLYEEEPRPPTALPVPGDVWITPRDTYVEVRRNAGDSGGIQLLQHEMESWKPVPAGTVLRYVAGTVAAGGVRAQAPSELAPATADAPAIAPAASRGTWQISKNEFAEDILLSLCRNVCHVSRQAPPSDEHWLLNRETDLPEGLPMGLLIWRELVAGQVVYYGTIPDFLKQWMQSNVKVETAYGNHMAKIRANVAMVGGVTSEAEANRKQGEEGLPYSAGDSGSAAATRYPTSIAVDTAYAATTAASKGLHSSHDGKSSAYLSDFSSGSHWGRGNECGKGPGSPTTALYSVRTGFVSTPEEDGHNARSTISAMSLPTGNGPAACAIGQLRGEGSPNDSKWPVMQRVSPETATAAAAVYASAKSAVQVPVPVAGPHSCSGSVGHHDVVQLSQSSPAYQRSPLAIPVSSSKSLVWTSSSATTSTSSAFHSYNKFGCANTLGSLSTSNPHLSAAHATRPHVHPHQQEHTATVKSANACCIDIPDATPSENFRTPTVNVVVRQRRNVRLTSSASLHDSATVLGNSDARFAQAQGSENNHISSYARAQRREDVLSLPYASTWTQPIRVGSLTSGTIASGAGLVGPTTQGSLPIHIFGSQNSSSEESGLRQGGHSPSLQKKGYSLLSGDDALILHASVTRSAPLTCPTTRQSSAMDVRPGQNGSQVGTPMESSSLRWATSFTAQPTSMRGASVSFASGSVRHGSLLQCSGYPVPCQPMMSHSVSLSASELLDASTSSMGSFHPKKEALRAPSLLVDATVVESKRPVEKKPSVAVPAQCPSVKNVVTRANTSGLNVIEDLTFAAPMAAAVSDDPVNDSVFLRNSSGAHTPRQENVSESSRSSIGSGKYRWDWRGAAWSS</sequence>
<feature type="compositionally biased region" description="Low complexity" evidence="1">
    <location>
        <begin position="1429"/>
        <end position="1438"/>
    </location>
</feature>
<dbReference type="OrthoDB" id="265315at2759"/>
<evidence type="ECO:0000313" key="3">
    <source>
        <dbReference type="Proteomes" id="UP000038009"/>
    </source>
</evidence>
<gene>
    <name evidence="2" type="ORF">ABL78_1416</name>
</gene>
<proteinExistence type="predicted"/>
<evidence type="ECO:0000256" key="1">
    <source>
        <dbReference type="SAM" id="MobiDB-lite"/>
    </source>
</evidence>
<protein>
    <submittedName>
        <fullName evidence="2">Uncharacterized protein</fullName>
    </submittedName>
</protein>
<evidence type="ECO:0000313" key="2">
    <source>
        <dbReference type="EMBL" id="KPI89452.1"/>
    </source>
</evidence>
<feature type="compositionally biased region" description="Polar residues" evidence="1">
    <location>
        <begin position="1414"/>
        <end position="1428"/>
    </location>
</feature>
<accession>A0A0N1I0N3</accession>
<dbReference type="EMBL" id="LJSK01000023">
    <property type="protein sequence ID" value="KPI89452.1"/>
    <property type="molecule type" value="Genomic_DNA"/>
</dbReference>
<feature type="region of interest" description="Disordered" evidence="1">
    <location>
        <begin position="447"/>
        <end position="501"/>
    </location>
</feature>
<organism evidence="2 3">
    <name type="scientific">Leptomonas seymouri</name>
    <dbReference type="NCBI Taxonomy" id="5684"/>
    <lineage>
        <taxon>Eukaryota</taxon>
        <taxon>Discoba</taxon>
        <taxon>Euglenozoa</taxon>
        <taxon>Kinetoplastea</taxon>
        <taxon>Metakinetoplastina</taxon>
        <taxon>Trypanosomatida</taxon>
        <taxon>Trypanosomatidae</taxon>
        <taxon>Leishmaniinae</taxon>
        <taxon>Leptomonas</taxon>
    </lineage>
</organism>
<feature type="region of interest" description="Disordered" evidence="1">
    <location>
        <begin position="1238"/>
        <end position="1268"/>
    </location>
</feature>
<feature type="region of interest" description="Disordered" evidence="1">
    <location>
        <begin position="167"/>
        <end position="198"/>
    </location>
</feature>
<feature type="compositionally biased region" description="Polar residues" evidence="1">
    <location>
        <begin position="1255"/>
        <end position="1268"/>
    </location>
</feature>
<feature type="region of interest" description="Disordered" evidence="1">
    <location>
        <begin position="372"/>
        <end position="396"/>
    </location>
</feature>
<feature type="region of interest" description="Disordered" evidence="1">
    <location>
        <begin position="1414"/>
        <end position="1439"/>
    </location>
</feature>
<feature type="region of interest" description="Disordered" evidence="1">
    <location>
        <begin position="1186"/>
        <end position="1215"/>
    </location>
</feature>
<name>A0A0N1I0N3_LEPSE</name>
<comment type="caution">
    <text evidence="2">The sequence shown here is derived from an EMBL/GenBank/DDBJ whole genome shotgun (WGS) entry which is preliminary data.</text>
</comment>
<dbReference type="OMA" id="KYRWDWR"/>
<dbReference type="PANTHER" id="PTHR35614:SF6">
    <property type="match status" value="1"/>
</dbReference>
<dbReference type="PANTHER" id="PTHR35614">
    <property type="match status" value="1"/>
</dbReference>
<dbReference type="VEuPathDB" id="TriTrypDB:Lsey_0023_0090"/>
<dbReference type="Proteomes" id="UP000038009">
    <property type="component" value="Unassembled WGS sequence"/>
</dbReference>
<reference evidence="2 3" key="1">
    <citation type="journal article" date="2015" name="PLoS Pathog.">
        <title>Leptomonas seymouri: Adaptations to the Dixenous Life Cycle Analyzed by Genome Sequencing, Transcriptome Profiling and Co-infection with Leishmania donovani.</title>
        <authorList>
            <person name="Kraeva N."/>
            <person name="Butenko A."/>
            <person name="Hlavacova J."/>
            <person name="Kostygov A."/>
            <person name="Myskova J."/>
            <person name="Grybchuk D."/>
            <person name="Lestinova T."/>
            <person name="Votypka J."/>
            <person name="Volf P."/>
            <person name="Opperdoes F."/>
            <person name="Flegontov P."/>
            <person name="Lukes J."/>
            <person name="Yurchenko V."/>
        </authorList>
    </citation>
    <scope>NUCLEOTIDE SEQUENCE [LARGE SCALE GENOMIC DNA]</scope>
    <source>
        <strain evidence="2 3">ATCC 30220</strain>
    </source>
</reference>
<feature type="compositionally biased region" description="Polar residues" evidence="1">
    <location>
        <begin position="1238"/>
        <end position="1248"/>
    </location>
</feature>